<evidence type="ECO:0000313" key="6">
    <source>
        <dbReference type="EMBL" id="PJC30075.1"/>
    </source>
</evidence>
<comment type="similarity">
    <text evidence="4">Belongs to the cyclic nucleotide phosphodiesterase class-III family.</text>
</comment>
<evidence type="ECO:0000256" key="3">
    <source>
        <dbReference type="ARBA" id="ARBA00023004"/>
    </source>
</evidence>
<accession>A0A2M8EW28</accession>
<keyword evidence="2" id="KW-0378">Hydrolase</keyword>
<reference evidence="7" key="1">
    <citation type="submission" date="2017-09" db="EMBL/GenBank/DDBJ databases">
        <title>Depth-based differentiation of microbial function through sediment-hosted aquifers and enrichment of novel symbionts in the deep terrestrial subsurface.</title>
        <authorList>
            <person name="Probst A.J."/>
            <person name="Ladd B."/>
            <person name="Jarett J.K."/>
            <person name="Geller-Mcgrath D.E."/>
            <person name="Sieber C.M.K."/>
            <person name="Emerson J.B."/>
            <person name="Anantharaman K."/>
            <person name="Thomas B.C."/>
            <person name="Malmstrom R."/>
            <person name="Stieglmeier M."/>
            <person name="Klingl A."/>
            <person name="Woyke T."/>
            <person name="Ryan C.M."/>
            <person name="Banfield J.F."/>
        </authorList>
    </citation>
    <scope>NUCLEOTIDE SEQUENCE [LARGE SCALE GENOMIC DNA]</scope>
</reference>
<evidence type="ECO:0000256" key="1">
    <source>
        <dbReference type="ARBA" id="ARBA00022723"/>
    </source>
</evidence>
<evidence type="ECO:0000259" key="5">
    <source>
        <dbReference type="Pfam" id="PF00149"/>
    </source>
</evidence>
<dbReference type="InterPro" id="IPR050884">
    <property type="entry name" value="CNP_phosphodiesterase-III"/>
</dbReference>
<evidence type="ECO:0000313" key="7">
    <source>
        <dbReference type="Proteomes" id="UP000231383"/>
    </source>
</evidence>
<dbReference type="AlphaFoldDB" id="A0A2M8EW28"/>
<comment type="caution">
    <text evidence="6">The sequence shown here is derived from an EMBL/GenBank/DDBJ whole genome shotgun (WGS) entry which is preliminary data.</text>
</comment>
<dbReference type="SUPFAM" id="SSF56300">
    <property type="entry name" value="Metallo-dependent phosphatases"/>
    <property type="match status" value="1"/>
</dbReference>
<protein>
    <recommendedName>
        <fullName evidence="5">Calcineurin-like phosphoesterase domain-containing protein</fullName>
    </recommendedName>
</protein>
<organism evidence="6 7">
    <name type="scientific">Candidatus Roizmanbacteria bacterium CG_4_9_14_0_2_um_filter_39_13</name>
    <dbReference type="NCBI Taxonomy" id="1974839"/>
    <lineage>
        <taxon>Bacteria</taxon>
        <taxon>Candidatus Roizmaniibacteriota</taxon>
    </lineage>
</organism>
<proteinExistence type="inferred from homology"/>
<dbReference type="GO" id="GO:0016787">
    <property type="term" value="F:hydrolase activity"/>
    <property type="evidence" value="ECO:0007669"/>
    <property type="project" value="UniProtKB-KW"/>
</dbReference>
<dbReference type="EMBL" id="PFSC01000197">
    <property type="protein sequence ID" value="PJC30075.1"/>
    <property type="molecule type" value="Genomic_DNA"/>
</dbReference>
<dbReference type="PANTHER" id="PTHR42988:SF2">
    <property type="entry name" value="CYCLIC NUCLEOTIDE PHOSPHODIESTERASE CBUA0032-RELATED"/>
    <property type="match status" value="1"/>
</dbReference>
<dbReference type="Gene3D" id="3.60.21.10">
    <property type="match status" value="1"/>
</dbReference>
<dbReference type="InterPro" id="IPR004843">
    <property type="entry name" value="Calcineurin-like_PHP"/>
</dbReference>
<dbReference type="Proteomes" id="UP000231383">
    <property type="component" value="Unassembled WGS sequence"/>
</dbReference>
<keyword evidence="1" id="KW-0479">Metal-binding</keyword>
<keyword evidence="3" id="KW-0408">Iron</keyword>
<dbReference type="Pfam" id="PF00149">
    <property type="entry name" value="Metallophos"/>
    <property type="match status" value="1"/>
</dbReference>
<dbReference type="PANTHER" id="PTHR42988">
    <property type="entry name" value="PHOSPHOHYDROLASE"/>
    <property type="match status" value="1"/>
</dbReference>
<sequence length="271" mass="30850">MIPIRFLHISDTHLGPNQEFIQHDANTFKAFSHFLNGIKSLPFKPEFIIHTGDVTANCYEEGYKFMASAIKDIHIPFYFTTGNHDRSEQIKHHLSSNNAEVLSSKLNTYRFSVGDHHFMTLDGRGPNEIDPHGVISLEQMDVLKKELETGKQVTLFIHYPALPLDSTWFDENMLLTNGTEFHQLLASHKEQVRGVFFGHIHRSSQTLVDGILYSSVGSMSAQFLLFPDQLKPMFESTGQGYFNIVTIDRGKVLIKNQSFANGQELYTLKTE</sequence>
<evidence type="ECO:0000256" key="4">
    <source>
        <dbReference type="ARBA" id="ARBA00025742"/>
    </source>
</evidence>
<evidence type="ECO:0000256" key="2">
    <source>
        <dbReference type="ARBA" id="ARBA00022801"/>
    </source>
</evidence>
<name>A0A2M8EW28_9BACT</name>
<dbReference type="InterPro" id="IPR029052">
    <property type="entry name" value="Metallo-depent_PP-like"/>
</dbReference>
<feature type="domain" description="Calcineurin-like phosphoesterase" evidence="5">
    <location>
        <begin position="4"/>
        <end position="202"/>
    </location>
</feature>
<dbReference type="GO" id="GO:0046872">
    <property type="term" value="F:metal ion binding"/>
    <property type="evidence" value="ECO:0007669"/>
    <property type="project" value="UniProtKB-KW"/>
</dbReference>
<gene>
    <name evidence="6" type="ORF">CO051_07580</name>
</gene>